<dbReference type="PROSITE" id="PS00107">
    <property type="entry name" value="PROTEIN_KINASE_ATP"/>
    <property type="match status" value="1"/>
</dbReference>
<dbReference type="InterPro" id="IPR013210">
    <property type="entry name" value="LRR_N_plant-typ"/>
</dbReference>
<dbReference type="InterPro" id="IPR001611">
    <property type="entry name" value="Leu-rich_rpt"/>
</dbReference>
<dbReference type="GO" id="GO:0005524">
    <property type="term" value="F:ATP binding"/>
    <property type="evidence" value="ECO:0007669"/>
    <property type="project" value="UniProtKB-UniRule"/>
</dbReference>
<dbReference type="Pfam" id="PF08263">
    <property type="entry name" value="LRRNT_2"/>
    <property type="match status" value="1"/>
</dbReference>
<keyword evidence="5" id="KW-0677">Repeat</keyword>
<dbReference type="STRING" id="429701.A0A2G9I831"/>
<dbReference type="Pfam" id="PF13855">
    <property type="entry name" value="LRR_8"/>
    <property type="match status" value="1"/>
</dbReference>
<dbReference type="InterPro" id="IPR017441">
    <property type="entry name" value="Protein_kinase_ATP_BS"/>
</dbReference>
<evidence type="ECO:0000256" key="3">
    <source>
        <dbReference type="ARBA" id="ARBA00022692"/>
    </source>
</evidence>
<dbReference type="EMBL" id="NKXS01000164">
    <property type="protein sequence ID" value="PIN25917.1"/>
    <property type="molecule type" value="Genomic_DNA"/>
</dbReference>
<keyword evidence="4 10" id="KW-0732">Signal</keyword>
<dbReference type="InterPro" id="IPR000719">
    <property type="entry name" value="Prot_kinase_dom"/>
</dbReference>
<dbReference type="InterPro" id="IPR011009">
    <property type="entry name" value="Kinase-like_dom_sf"/>
</dbReference>
<dbReference type="EC" id="2.7.11.1" evidence="12"/>
<evidence type="ECO:0000256" key="8">
    <source>
        <dbReference type="PROSITE-ProRule" id="PRU10141"/>
    </source>
</evidence>
<evidence type="ECO:0000256" key="5">
    <source>
        <dbReference type="ARBA" id="ARBA00022737"/>
    </source>
</evidence>
<keyword evidence="12" id="KW-0808">Transferase</keyword>
<feature type="transmembrane region" description="Helical" evidence="9">
    <location>
        <begin position="237"/>
        <end position="261"/>
    </location>
</feature>
<feature type="domain" description="Protein kinase" evidence="11">
    <location>
        <begin position="301"/>
        <end position="588"/>
    </location>
</feature>
<evidence type="ECO:0000259" key="11">
    <source>
        <dbReference type="PROSITE" id="PS50011"/>
    </source>
</evidence>
<evidence type="ECO:0000256" key="6">
    <source>
        <dbReference type="ARBA" id="ARBA00022989"/>
    </source>
</evidence>
<gene>
    <name evidence="12" type="ORF">CDL12_01330</name>
</gene>
<dbReference type="PROSITE" id="PS50011">
    <property type="entry name" value="PROTEIN_KINASE_DOM"/>
    <property type="match status" value="1"/>
</dbReference>
<keyword evidence="12" id="KW-0723">Serine/threonine-protein kinase</keyword>
<comment type="subcellular location">
    <subcellularLocation>
        <location evidence="1">Membrane</location>
    </subcellularLocation>
</comment>
<dbReference type="FunFam" id="3.30.200.20:FF:000015">
    <property type="entry name" value="Somatic embryogenesis receptor kinase 1"/>
    <property type="match status" value="1"/>
</dbReference>
<comment type="caution">
    <text evidence="12">The sequence shown here is derived from an EMBL/GenBank/DDBJ whole genome shotgun (WGS) entry which is preliminary data.</text>
</comment>
<keyword evidence="2" id="KW-0433">Leucine-rich repeat</keyword>
<dbReference type="GO" id="GO:0016020">
    <property type="term" value="C:membrane"/>
    <property type="evidence" value="ECO:0007669"/>
    <property type="project" value="UniProtKB-SubCell"/>
</dbReference>
<dbReference type="GO" id="GO:0004674">
    <property type="term" value="F:protein serine/threonine kinase activity"/>
    <property type="evidence" value="ECO:0007669"/>
    <property type="project" value="UniProtKB-KW"/>
</dbReference>
<evidence type="ECO:0000256" key="7">
    <source>
        <dbReference type="ARBA" id="ARBA00023136"/>
    </source>
</evidence>
<dbReference type="PROSITE" id="PS51450">
    <property type="entry name" value="LRR"/>
    <property type="match status" value="1"/>
</dbReference>
<dbReference type="SUPFAM" id="SSF52058">
    <property type="entry name" value="L domain-like"/>
    <property type="match status" value="1"/>
</dbReference>
<dbReference type="SUPFAM" id="SSF56112">
    <property type="entry name" value="Protein kinase-like (PK-like)"/>
    <property type="match status" value="2"/>
</dbReference>
<dbReference type="FunFam" id="3.80.10.10:FF:000021">
    <property type="entry name" value="Putative LRR receptor-like serine/threonine-protein kinase"/>
    <property type="match status" value="1"/>
</dbReference>
<dbReference type="PRINTS" id="PR00019">
    <property type="entry name" value="LEURICHRPT"/>
</dbReference>
<dbReference type="InterPro" id="IPR032675">
    <property type="entry name" value="LRR_dom_sf"/>
</dbReference>
<keyword evidence="7 9" id="KW-0472">Membrane</keyword>
<evidence type="ECO:0000256" key="4">
    <source>
        <dbReference type="ARBA" id="ARBA00022729"/>
    </source>
</evidence>
<dbReference type="Proteomes" id="UP000231279">
    <property type="component" value="Unassembled WGS sequence"/>
</dbReference>
<evidence type="ECO:0000256" key="10">
    <source>
        <dbReference type="SAM" id="SignalP"/>
    </source>
</evidence>
<dbReference type="GO" id="GO:0051707">
    <property type="term" value="P:response to other organism"/>
    <property type="evidence" value="ECO:0007669"/>
    <property type="project" value="UniProtKB-ARBA"/>
</dbReference>
<dbReference type="Gene3D" id="3.80.10.10">
    <property type="entry name" value="Ribonuclease Inhibitor"/>
    <property type="match status" value="1"/>
</dbReference>
<protein>
    <submittedName>
        <fullName evidence="12">Serine/threonine protein kinase</fullName>
        <ecNumber evidence="12">2.7.11.1</ecNumber>
    </submittedName>
</protein>
<evidence type="ECO:0000313" key="12">
    <source>
        <dbReference type="EMBL" id="PIN25917.1"/>
    </source>
</evidence>
<dbReference type="Gene3D" id="3.30.200.20">
    <property type="entry name" value="Phosphorylase Kinase, domain 1"/>
    <property type="match status" value="1"/>
</dbReference>
<dbReference type="Gene3D" id="1.10.510.10">
    <property type="entry name" value="Transferase(Phosphotransferase) domain 1"/>
    <property type="match status" value="1"/>
</dbReference>
<evidence type="ECO:0000256" key="2">
    <source>
        <dbReference type="ARBA" id="ARBA00022614"/>
    </source>
</evidence>
<name>A0A2G9I831_9LAMI</name>
<keyword evidence="8" id="KW-0067">ATP-binding</keyword>
<evidence type="ECO:0000256" key="1">
    <source>
        <dbReference type="ARBA" id="ARBA00004370"/>
    </source>
</evidence>
<dbReference type="Pfam" id="PF07714">
    <property type="entry name" value="PK_Tyr_Ser-Thr"/>
    <property type="match status" value="1"/>
</dbReference>
<keyword evidence="6 9" id="KW-1133">Transmembrane helix</keyword>
<feature type="signal peptide" evidence="10">
    <location>
        <begin position="1"/>
        <end position="24"/>
    </location>
</feature>
<dbReference type="InterPro" id="IPR001245">
    <property type="entry name" value="Ser-Thr/Tyr_kinase_cat_dom"/>
</dbReference>
<accession>A0A2G9I831</accession>
<keyword evidence="12" id="KW-0418">Kinase</keyword>
<evidence type="ECO:0000256" key="9">
    <source>
        <dbReference type="SAM" id="Phobius"/>
    </source>
</evidence>
<dbReference type="FunFam" id="1.10.510.10:FF:001307">
    <property type="entry name" value="Protein NSP-INTERACTING KINASE 2"/>
    <property type="match status" value="1"/>
</dbReference>
<dbReference type="InterPro" id="IPR003591">
    <property type="entry name" value="Leu-rich_rpt_typical-subtyp"/>
</dbReference>
<organism evidence="12 13">
    <name type="scientific">Handroanthus impetiginosus</name>
    <dbReference type="NCBI Taxonomy" id="429701"/>
    <lineage>
        <taxon>Eukaryota</taxon>
        <taxon>Viridiplantae</taxon>
        <taxon>Streptophyta</taxon>
        <taxon>Embryophyta</taxon>
        <taxon>Tracheophyta</taxon>
        <taxon>Spermatophyta</taxon>
        <taxon>Magnoliopsida</taxon>
        <taxon>eudicotyledons</taxon>
        <taxon>Gunneridae</taxon>
        <taxon>Pentapetalae</taxon>
        <taxon>asterids</taxon>
        <taxon>lamiids</taxon>
        <taxon>Lamiales</taxon>
        <taxon>Bignoniaceae</taxon>
        <taxon>Crescentiina</taxon>
        <taxon>Tabebuia alliance</taxon>
        <taxon>Handroanthus</taxon>
    </lineage>
</organism>
<dbReference type="OrthoDB" id="749055at2759"/>
<dbReference type="SMART" id="SM00369">
    <property type="entry name" value="LRR_TYP"/>
    <property type="match status" value="3"/>
</dbReference>
<reference evidence="13" key="1">
    <citation type="journal article" date="2018" name="Gigascience">
        <title>Genome assembly of the Pink Ipe (Handroanthus impetiginosus, Bignoniaceae), a highly valued, ecologically keystone Neotropical timber forest tree.</title>
        <authorList>
            <person name="Silva-Junior O.B."/>
            <person name="Grattapaglia D."/>
            <person name="Novaes E."/>
            <person name="Collevatti R.G."/>
        </authorList>
    </citation>
    <scope>NUCLEOTIDE SEQUENCE [LARGE SCALE GENOMIC DNA]</scope>
    <source>
        <strain evidence="13">cv. UFG-1</strain>
    </source>
</reference>
<sequence>MGMRSKEAVFWLLAFFSFWAYAASLLTPNGVNYEVQALMDIKKSLNDPHGVLNWDENAVDPCGWTMVGCSRDNLVITLAIPSQGLSGTISRSIGNLTYLTSVLFQDNNITGPIPPELGRLPKLQELDLSDNSLTGKIPSSLSQLKSLQYLRLNNNNLTGAIPLAFGNLTQLTFLDLSFNNLSGPAPRLLVKTFNVLGNPMICATGKEPECNGTAPLPLSFSQNNSPIPSGRQTRRKVALAFGTSLGCICLLILGFGFLLWWRHKHNKQIFFDVNEQHHEEVCLGNLRRFPFRELQIATHNFSSKNILGKGGFGNVYKGCLNDGTVVAVKRLKDGNNIGGEIQFQTEVEMISLAVHRNLLRLYGFCITPTERLLVYPYMSNGSVASRLKVSLQFRRLYDDLLITLRHHPLKPNRFEELVALSVQCCRQAPWHPVYRGLINRCPVRSLFCLQNGFGILLLEMITGQRALEFGKSTNQKGAILDWVKKIHQEKKLDMLVDKDLKNNYDRIELEEMVQVALLCTQYLPSHRPKMSEVVRMLEGDGLAEKWEASQRAEATRCRANDFSSSGRYSDLTDDSSLLVQAMELSGPR</sequence>
<feature type="binding site" evidence="8">
    <location>
        <position position="329"/>
    </location>
    <ligand>
        <name>ATP</name>
        <dbReference type="ChEBI" id="CHEBI:30616"/>
    </ligand>
</feature>
<dbReference type="AlphaFoldDB" id="A0A2G9I831"/>
<feature type="chain" id="PRO_5013735484" evidence="10">
    <location>
        <begin position="25"/>
        <end position="588"/>
    </location>
</feature>
<keyword evidence="8" id="KW-0547">Nucleotide-binding</keyword>
<proteinExistence type="predicted"/>
<keyword evidence="3 9" id="KW-0812">Transmembrane</keyword>
<dbReference type="GO" id="GO:0006952">
    <property type="term" value="P:defense response"/>
    <property type="evidence" value="ECO:0007669"/>
    <property type="project" value="UniProtKB-ARBA"/>
</dbReference>
<keyword evidence="13" id="KW-1185">Reference proteome</keyword>
<dbReference type="PANTHER" id="PTHR47988">
    <property type="entry name" value="SOMATIC EMBRYOGENESIS RECEPTOR KINASE 1"/>
    <property type="match status" value="1"/>
</dbReference>
<evidence type="ECO:0000313" key="13">
    <source>
        <dbReference type="Proteomes" id="UP000231279"/>
    </source>
</evidence>